<dbReference type="EC" id="3.1.1.1" evidence="6"/>
<dbReference type="SUPFAM" id="SSF53474">
    <property type="entry name" value="alpha/beta-Hydrolases"/>
    <property type="match status" value="1"/>
</dbReference>
<dbReference type="AlphaFoldDB" id="W8EH35"/>
<dbReference type="PROSITE" id="PS51257">
    <property type="entry name" value="PROKAR_LIPOPROTEIN"/>
    <property type="match status" value="1"/>
</dbReference>
<evidence type="ECO:0000259" key="5">
    <source>
        <dbReference type="Pfam" id="PF00135"/>
    </source>
</evidence>
<comment type="similarity">
    <text evidence="1">Belongs to the type-B carboxylesterase/lipase family.</text>
</comment>
<feature type="chain" id="PRO_5004909940" evidence="4">
    <location>
        <begin position="29"/>
        <end position="647"/>
    </location>
</feature>
<keyword evidence="6" id="KW-0378">Hydrolase</keyword>
<keyword evidence="3" id="KW-0325">Glycoprotein</keyword>
<dbReference type="InterPro" id="IPR002018">
    <property type="entry name" value="CarbesteraseB"/>
</dbReference>
<dbReference type="InterPro" id="IPR029058">
    <property type="entry name" value="AB_hydrolase_fold"/>
</dbReference>
<dbReference type="InterPro" id="IPR051093">
    <property type="entry name" value="Neuroligin/BSAL"/>
</dbReference>
<dbReference type="Gene3D" id="3.40.50.1820">
    <property type="entry name" value="alpha/beta hydrolase"/>
    <property type="match status" value="1"/>
</dbReference>
<dbReference type="PANTHER" id="PTHR43903">
    <property type="entry name" value="NEUROLIGIN"/>
    <property type="match status" value="1"/>
</dbReference>
<dbReference type="Pfam" id="PF00135">
    <property type="entry name" value="COesterase"/>
    <property type="match status" value="1"/>
</dbReference>
<sequence length="647" mass="68884">MCSRSSSSSSAALAAAAACALLAAAVLATPEQALTRRKRIVGGDPAPQPPEDDPAVVIYRGDEQATLRGVREGPYYAFRGIRFAEPPVGRFRLQRPRRAFLSGTYNATKPPPPCPQPDPRGTGGIVGSEDCLFLNVFTPKLPDGSSGLPVLFWIHGGGYRRGSASQYGVTPLLNKNLVVVTIQYRLGSLGFLSGASKELPGNVGLFDMSLALDWVRDYIKFFGGNPNLIKACGQGTGASSAILLSLSKITQGFLGGIIALSGTALSTFAVDNDPLGTSRDLATKNGCPVSPMLAMVRCLQELPVESLIKADSNLQDSRLLAKGLIGGLKGLLGPAPVVDGAHDNRFIPSFLQDEPLNILKSGKFPKIPLLTGITKEETSTAILGDYQNDILGKLSTIPNYANQIVDSLGASIASVTNATKQLTSISSIYFNSGILTNPEKIISKLIEATGDALFSLPAFETSQLWSDKFPTYLYSFEHKGKQKGGPEFLTGLPLVQQTLTPAPNEGIGHGDDLPFLFDALPLDGNKAPGSSFKLTDPDDITVQDLMTSYIAEFAKTGVPVSNATDGKSTWLPFSRSNNNYLQIMKKPMSAKDFRYCQLAVWAGITERLQSTTCQAFNVAKDLAGSITDVKIVPVAVPLNTHILPFGG</sequence>
<dbReference type="InterPro" id="IPR019819">
    <property type="entry name" value="Carboxylesterase_B_CS"/>
</dbReference>
<organism evidence="6">
    <name type="scientific">Locusta migratoria</name>
    <name type="common">Migratory locust</name>
    <dbReference type="NCBI Taxonomy" id="7004"/>
    <lineage>
        <taxon>Eukaryota</taxon>
        <taxon>Metazoa</taxon>
        <taxon>Ecdysozoa</taxon>
        <taxon>Arthropoda</taxon>
        <taxon>Hexapoda</taxon>
        <taxon>Insecta</taxon>
        <taxon>Pterygota</taxon>
        <taxon>Neoptera</taxon>
        <taxon>Polyneoptera</taxon>
        <taxon>Orthoptera</taxon>
        <taxon>Caelifera</taxon>
        <taxon>Acrididea</taxon>
        <taxon>Acridomorpha</taxon>
        <taxon>Acridoidea</taxon>
        <taxon>Acrididae</taxon>
        <taxon>Oedipodinae</taxon>
        <taxon>Locusta</taxon>
    </lineage>
</organism>
<evidence type="ECO:0000256" key="2">
    <source>
        <dbReference type="ARBA" id="ARBA00022729"/>
    </source>
</evidence>
<evidence type="ECO:0000313" key="6">
    <source>
        <dbReference type="EMBL" id="AHJ81352.1"/>
    </source>
</evidence>
<dbReference type="EMBL" id="KF849389">
    <property type="protein sequence ID" value="AHJ81352.1"/>
    <property type="molecule type" value="mRNA"/>
</dbReference>
<feature type="signal peptide" evidence="4">
    <location>
        <begin position="1"/>
        <end position="28"/>
    </location>
</feature>
<accession>W8EH35</accession>
<keyword evidence="2 4" id="KW-0732">Signal</keyword>
<dbReference type="PROSITE" id="PS00941">
    <property type="entry name" value="CARBOXYLESTERASE_B_2"/>
    <property type="match status" value="1"/>
</dbReference>
<evidence type="ECO:0000256" key="1">
    <source>
        <dbReference type="ARBA" id="ARBA00005964"/>
    </source>
</evidence>
<feature type="domain" description="Carboxylesterase type B" evidence="5">
    <location>
        <begin position="66"/>
        <end position="592"/>
    </location>
</feature>
<dbReference type="ESTHER" id="locmi-w8eh35">
    <property type="family name" value="OtherNon-catalytic_C"/>
</dbReference>
<name>W8EH35_LOCMI</name>
<protein>
    <submittedName>
        <fullName evidence="6">Carboxylesterase</fullName>
        <ecNumber evidence="6">3.1.1.1</ecNumber>
    </submittedName>
</protein>
<dbReference type="GO" id="GO:0106435">
    <property type="term" value="F:carboxylesterase activity"/>
    <property type="evidence" value="ECO:0007669"/>
    <property type="project" value="UniProtKB-EC"/>
</dbReference>
<evidence type="ECO:0000256" key="3">
    <source>
        <dbReference type="ARBA" id="ARBA00023180"/>
    </source>
</evidence>
<reference evidence="6" key="1">
    <citation type="submission" date="2013-11" db="EMBL/GenBank/DDBJ databases">
        <title>Molecular and Functional Characterization of cDNAs Putatively Encoding Carboxylesterases from the Migratory Locust, Locusta migratoria.</title>
        <authorList>
            <person name="Zhang J."/>
            <person name="Li D."/>
            <person name="Ge P."/>
            <person name="Guo Y."/>
            <person name="Zhu K.Y."/>
            <person name="Ma E."/>
            <person name="Zhang J."/>
        </authorList>
    </citation>
    <scope>NUCLEOTIDE SEQUENCE</scope>
</reference>
<evidence type="ECO:0000256" key="4">
    <source>
        <dbReference type="SAM" id="SignalP"/>
    </source>
</evidence>
<proteinExistence type="evidence at transcript level"/>